<protein>
    <submittedName>
        <fullName evidence="1">Uncharacterized protein</fullName>
    </submittedName>
</protein>
<sequence length="111" mass="12207">MANNEPSESEQNNIIRPRWWEVVIVLGLVLLGLLAPQLTGLDIDYTLYLGSLYFVILLGGAIYLIIALANSPLLGERRDYRVVQFMLRLALSLGVGAVAVVVLVLLSQIVD</sequence>
<dbReference type="EMBL" id="JQAN02000010">
    <property type="protein sequence ID" value="PPD57857.1"/>
    <property type="molecule type" value="Genomic_DNA"/>
</dbReference>
<name>A0A2P5P6E8_9CHLR</name>
<reference evidence="1 2" key="1">
    <citation type="journal article" date="2017" name="ISME J.">
        <title>Grape pomace compost harbors organohalide-respiring Dehalogenimonas species with novel reductive dehalogenase genes.</title>
        <authorList>
            <person name="Yang Y."/>
            <person name="Higgins S.A."/>
            <person name="Yan J."/>
            <person name="Simsir B."/>
            <person name="Chourey K."/>
            <person name="Iyer R."/>
            <person name="Hettich R.L."/>
            <person name="Baldwin B."/>
            <person name="Ogles D.M."/>
            <person name="Loffler F.E."/>
        </authorList>
    </citation>
    <scope>NUCLEOTIDE SEQUENCE [LARGE SCALE GENOMIC DNA]</scope>
    <source>
        <strain evidence="1 2">GP</strain>
    </source>
</reference>
<keyword evidence="2" id="KW-1185">Reference proteome</keyword>
<evidence type="ECO:0000313" key="1">
    <source>
        <dbReference type="EMBL" id="PPD57857.1"/>
    </source>
</evidence>
<comment type="caution">
    <text evidence="1">The sequence shown here is derived from an EMBL/GenBank/DDBJ whole genome shotgun (WGS) entry which is preliminary data.</text>
</comment>
<gene>
    <name evidence="1" type="ORF">JP09_006025</name>
</gene>
<dbReference type="Proteomes" id="UP000235653">
    <property type="component" value="Unassembled WGS sequence"/>
</dbReference>
<organism evidence="1 2">
    <name type="scientific">Dehalogenimonas etheniformans</name>
    <dbReference type="NCBI Taxonomy" id="1536648"/>
    <lineage>
        <taxon>Bacteria</taxon>
        <taxon>Bacillati</taxon>
        <taxon>Chloroflexota</taxon>
        <taxon>Dehalococcoidia</taxon>
        <taxon>Dehalococcoidales</taxon>
        <taxon>Dehalococcoidaceae</taxon>
        <taxon>Dehalogenimonas</taxon>
    </lineage>
</organism>
<dbReference type="AlphaFoldDB" id="A0A2P5P6E8"/>
<proteinExistence type="predicted"/>
<evidence type="ECO:0000313" key="2">
    <source>
        <dbReference type="Proteomes" id="UP000235653"/>
    </source>
</evidence>
<accession>A0A2P5P6E8</accession>
<dbReference type="RefSeq" id="WP_102330866.1">
    <property type="nucleotide sequence ID" value="NZ_CP058566.2"/>
</dbReference>